<dbReference type="OrthoDB" id="37659at2759"/>
<dbReference type="InterPro" id="IPR036291">
    <property type="entry name" value="NAD(P)-bd_dom_sf"/>
</dbReference>
<proteinExistence type="inferred from homology"/>
<dbReference type="PANTHER" id="PTHR24321:SF8">
    <property type="entry name" value="ESTRADIOL 17-BETA-DEHYDROGENASE 8-RELATED"/>
    <property type="match status" value="1"/>
</dbReference>
<dbReference type="STRING" id="1284197.S8ABG5"/>
<keyword evidence="5" id="KW-1185">Reference proteome</keyword>
<comment type="similarity">
    <text evidence="1">Belongs to the short-chain dehydrogenases/reductases (SDR) family.</text>
</comment>
<dbReference type="Gene3D" id="3.40.50.720">
    <property type="entry name" value="NAD(P)-binding Rossmann-like Domain"/>
    <property type="match status" value="1"/>
</dbReference>
<dbReference type="GO" id="GO:0016491">
    <property type="term" value="F:oxidoreductase activity"/>
    <property type="evidence" value="ECO:0007669"/>
    <property type="project" value="UniProtKB-KW"/>
</dbReference>
<dbReference type="PRINTS" id="PR00081">
    <property type="entry name" value="GDHRDH"/>
</dbReference>
<dbReference type="InterPro" id="IPR002347">
    <property type="entry name" value="SDR_fam"/>
</dbReference>
<dbReference type="EMBL" id="AQGS01000548">
    <property type="protein sequence ID" value="EPS38446.1"/>
    <property type="molecule type" value="Genomic_DNA"/>
</dbReference>
<accession>S8ABG5</accession>
<dbReference type="HOGENOM" id="CLU_010194_1_0_1"/>
<evidence type="ECO:0000256" key="1">
    <source>
        <dbReference type="ARBA" id="ARBA00006484"/>
    </source>
</evidence>
<dbReference type="AlphaFoldDB" id="S8ABG5"/>
<dbReference type="InterPro" id="IPR020904">
    <property type="entry name" value="Sc_DH/Rdtase_CS"/>
</dbReference>
<dbReference type="eggNOG" id="KOG0725">
    <property type="taxonomic scope" value="Eukaryota"/>
</dbReference>
<dbReference type="PROSITE" id="PS00061">
    <property type="entry name" value="ADH_SHORT"/>
    <property type="match status" value="1"/>
</dbReference>
<evidence type="ECO:0000256" key="2">
    <source>
        <dbReference type="ARBA" id="ARBA00022857"/>
    </source>
</evidence>
<dbReference type="Proteomes" id="UP000015100">
    <property type="component" value="Unassembled WGS sequence"/>
</dbReference>
<organism evidence="4 5">
    <name type="scientific">Dactylellina haptotyla (strain CBS 200.50)</name>
    <name type="common">Nematode-trapping fungus</name>
    <name type="synonym">Monacrosporium haptotylum</name>
    <dbReference type="NCBI Taxonomy" id="1284197"/>
    <lineage>
        <taxon>Eukaryota</taxon>
        <taxon>Fungi</taxon>
        <taxon>Dikarya</taxon>
        <taxon>Ascomycota</taxon>
        <taxon>Pezizomycotina</taxon>
        <taxon>Orbiliomycetes</taxon>
        <taxon>Orbiliales</taxon>
        <taxon>Orbiliaceae</taxon>
        <taxon>Dactylellina</taxon>
    </lineage>
</organism>
<evidence type="ECO:0000256" key="3">
    <source>
        <dbReference type="ARBA" id="ARBA00023002"/>
    </source>
</evidence>
<dbReference type="CDD" id="cd05233">
    <property type="entry name" value="SDR_c"/>
    <property type="match status" value="1"/>
</dbReference>
<reference evidence="4 5" key="1">
    <citation type="journal article" date="2013" name="PLoS Genet.">
        <title>Genomic mechanisms accounting for the adaptation to parasitism in nematode-trapping fungi.</title>
        <authorList>
            <person name="Meerupati T."/>
            <person name="Andersson K.M."/>
            <person name="Friman E."/>
            <person name="Kumar D."/>
            <person name="Tunlid A."/>
            <person name="Ahren D."/>
        </authorList>
    </citation>
    <scope>NUCLEOTIDE SEQUENCE [LARGE SCALE GENOMIC DNA]</scope>
    <source>
        <strain evidence="4 5">CBS 200.50</strain>
    </source>
</reference>
<evidence type="ECO:0000313" key="4">
    <source>
        <dbReference type="EMBL" id="EPS38446.1"/>
    </source>
</evidence>
<reference evidence="5" key="2">
    <citation type="submission" date="2013-04" db="EMBL/GenBank/DDBJ databases">
        <title>Genomic mechanisms accounting for the adaptation to parasitism in nematode-trapping fungi.</title>
        <authorList>
            <person name="Ahren D.G."/>
        </authorList>
    </citation>
    <scope>NUCLEOTIDE SEQUENCE [LARGE SCALE GENOMIC DNA]</scope>
    <source>
        <strain evidence="5">CBS 200.50</strain>
    </source>
</reference>
<sequence length="150" mass="15812">MRAVIPHFLSKAPPQEPFTPSAQHPFPRAPPVVGRIVNICSIAAIKGCAAGAAYTASKHALLGLSRNTSFMYTNTGIVTNIMIPGGVATKMLQNSKVDPDELGTEPVRKGSQNMPGICDPNEVARTILFLAGVTDLNGAEVCVDRGWSIA</sequence>
<keyword evidence="3" id="KW-0560">Oxidoreductase</keyword>
<dbReference type="PANTHER" id="PTHR24321">
    <property type="entry name" value="DEHYDROGENASES, SHORT CHAIN"/>
    <property type="match status" value="1"/>
</dbReference>
<keyword evidence="2" id="KW-0521">NADP</keyword>
<gene>
    <name evidence="4" type="ORF">H072_7809</name>
</gene>
<evidence type="ECO:0000313" key="5">
    <source>
        <dbReference type="Proteomes" id="UP000015100"/>
    </source>
</evidence>
<name>S8ABG5_DACHA</name>
<comment type="caution">
    <text evidence="4">The sequence shown here is derived from an EMBL/GenBank/DDBJ whole genome shotgun (WGS) entry which is preliminary data.</text>
</comment>
<dbReference type="Pfam" id="PF00106">
    <property type="entry name" value="adh_short"/>
    <property type="match status" value="1"/>
</dbReference>
<dbReference type="SUPFAM" id="SSF51735">
    <property type="entry name" value="NAD(P)-binding Rossmann-fold domains"/>
    <property type="match status" value="1"/>
</dbReference>
<protein>
    <submittedName>
        <fullName evidence="4">Uncharacterized protein</fullName>
    </submittedName>
</protein>